<evidence type="ECO:0000313" key="2">
    <source>
        <dbReference type="EMBL" id="QNM10866.1"/>
    </source>
</evidence>
<dbReference type="RefSeq" id="WP_158552290.1">
    <property type="nucleotide sequence ID" value="NZ_CP060636.1"/>
</dbReference>
<keyword evidence="3" id="KW-1185">Reference proteome</keyword>
<organism evidence="2 3">
    <name type="scientific">[Eubacterium] hominis</name>
    <dbReference type="NCBI Taxonomy" id="2764325"/>
    <lineage>
        <taxon>Bacteria</taxon>
        <taxon>Bacillati</taxon>
        <taxon>Bacillota</taxon>
        <taxon>Erysipelotrichia</taxon>
        <taxon>Erysipelotrichales</taxon>
        <taxon>Erysipelotrichaceae</taxon>
        <taxon>Amedibacillus</taxon>
    </lineage>
</organism>
<reference evidence="2 3" key="1">
    <citation type="submission" date="2020-08" db="EMBL/GenBank/DDBJ databases">
        <authorList>
            <person name="Liu C."/>
            <person name="Sun Q."/>
        </authorList>
    </citation>
    <scope>NUCLEOTIDE SEQUENCE [LARGE SCALE GENOMIC DNA]</scope>
    <source>
        <strain evidence="2 3">NSJ-61</strain>
    </source>
</reference>
<accession>A0A7G9GJ84</accession>
<sequence>MIELRCPMCGAIFHKKSETLLLYGFESNDEARLRDGTFFTAHCPICGKESKILHNFLYIDKEHHFAILVKSRKDMVESDQELYARDAHLRKRYVSKVDEIPEKIRVLEDGLDDRVIEILKLKLLRQYQRKTPDVKNVIYHDSDRQSETLWFDILYTDREDIVGIEKISYDRILKQLPVDGMRFVEIDRDWALSQDR</sequence>
<proteinExistence type="predicted"/>
<dbReference type="Proteomes" id="UP000515856">
    <property type="component" value="Chromosome"/>
</dbReference>
<dbReference type="InterPro" id="IPR025682">
    <property type="entry name" value="CpXC_dom"/>
</dbReference>
<dbReference type="EMBL" id="CP060636">
    <property type="protein sequence ID" value="QNM10866.1"/>
    <property type="molecule type" value="Genomic_DNA"/>
</dbReference>
<gene>
    <name evidence="2" type="ORF">H9Q80_11290</name>
</gene>
<evidence type="ECO:0000313" key="3">
    <source>
        <dbReference type="Proteomes" id="UP000515856"/>
    </source>
</evidence>
<dbReference type="AlphaFoldDB" id="A0A7G9GJ84"/>
<feature type="domain" description="CpXC" evidence="1">
    <location>
        <begin position="4"/>
        <end position="120"/>
    </location>
</feature>
<protein>
    <submittedName>
        <fullName evidence="2">CpXC domain-containing protein</fullName>
    </submittedName>
</protein>
<name>A0A7G9GJ84_9FIRM</name>
<dbReference type="KEGG" id="ehn:H9Q80_11290"/>
<dbReference type="Pfam" id="PF14353">
    <property type="entry name" value="CpXC"/>
    <property type="match status" value="1"/>
</dbReference>
<evidence type="ECO:0000259" key="1">
    <source>
        <dbReference type="Pfam" id="PF14353"/>
    </source>
</evidence>